<comment type="catalytic activity">
    <reaction evidence="1">
        <text>a triacylglycerol + H2O = a diacylglycerol + a fatty acid + H(+)</text>
        <dbReference type="Rhea" id="RHEA:12044"/>
        <dbReference type="ChEBI" id="CHEBI:15377"/>
        <dbReference type="ChEBI" id="CHEBI:15378"/>
        <dbReference type="ChEBI" id="CHEBI:17855"/>
        <dbReference type="ChEBI" id="CHEBI:18035"/>
        <dbReference type="ChEBI" id="CHEBI:28868"/>
        <dbReference type="EC" id="3.1.1.3"/>
    </reaction>
</comment>
<feature type="domain" description="Lipase-like C-terminal" evidence="10">
    <location>
        <begin position="47"/>
        <end position="427"/>
    </location>
</feature>
<evidence type="ECO:0000259" key="10">
    <source>
        <dbReference type="Pfam" id="PF24708"/>
    </source>
</evidence>
<dbReference type="InterPro" id="IPR056304">
    <property type="entry name" value="Lip-like_C"/>
</dbReference>
<dbReference type="GO" id="GO:0016042">
    <property type="term" value="P:lipid catabolic process"/>
    <property type="evidence" value="ECO:0007669"/>
    <property type="project" value="UniProtKB-KW"/>
</dbReference>
<keyword evidence="7" id="KW-0442">Lipid degradation</keyword>
<organism evidence="11 12">
    <name type="scientific">Clostridium acidisoli DSM 12555</name>
    <dbReference type="NCBI Taxonomy" id="1121291"/>
    <lineage>
        <taxon>Bacteria</taxon>
        <taxon>Bacillati</taxon>
        <taxon>Bacillota</taxon>
        <taxon>Clostridia</taxon>
        <taxon>Eubacteriales</taxon>
        <taxon>Clostridiaceae</taxon>
        <taxon>Clostridium</taxon>
    </lineage>
</organism>
<protein>
    <recommendedName>
        <fullName evidence="3">triacylglycerol lipase</fullName>
        <ecNumber evidence="3">3.1.1.3</ecNumber>
    </recommendedName>
</protein>
<dbReference type="Gene3D" id="3.40.50.1820">
    <property type="entry name" value="alpha/beta hydrolase"/>
    <property type="match status" value="1"/>
</dbReference>
<keyword evidence="5 9" id="KW-0732">Signal</keyword>
<dbReference type="GO" id="GO:0005576">
    <property type="term" value="C:extracellular region"/>
    <property type="evidence" value="ECO:0007669"/>
    <property type="project" value="UniProtKB-SubCell"/>
</dbReference>
<comment type="subcellular location">
    <subcellularLocation>
        <location evidence="2">Secreted</location>
    </subcellularLocation>
</comment>
<dbReference type="Pfam" id="PF24708">
    <property type="entry name" value="Lip_C"/>
    <property type="match status" value="1"/>
</dbReference>
<dbReference type="InterPro" id="IPR029058">
    <property type="entry name" value="AB_hydrolase_fold"/>
</dbReference>
<name>A0A1W1XBE1_9CLOT</name>
<keyword evidence="4" id="KW-0964">Secreted</keyword>
<dbReference type="PANTHER" id="PTHR34043:SF3">
    <property type="entry name" value="ALPHA_BETA-HYDROLASES SUPERFAMILY PROTEIN"/>
    <property type="match status" value="1"/>
</dbReference>
<dbReference type="AlphaFoldDB" id="A0A1W1XBE1"/>
<gene>
    <name evidence="11" type="ORF">SAMN02745134_01259</name>
</gene>
<sequence>MKNSKTKKFSVLLLTLCFSIVISFNLSKSVSAAESVNNSIDTVGIANNYPIIMVHGLFGWGNDELYGINYWGGAESLKQILTSKGYTIYTPTIGSVSSNWDRACELYAYIKGGTVDYGEAHAKKYGHNRYGRTYPGVYQQFGTLDRSGQIQKIHLIGHSMGGQTVRVLAQLLENGDADEINNTPSDDISPLFTGGHHWIESITTIATPHDGSQESHEQEGIEPMAHDFFAAMAVQGGLVNSDNPCFDFRLDQWGLKKEPSESYQSYYKRVVTSNIWKDTKDLSVWDLAPEGAKELNSWVKAQSDIYYFSLACEDTHKSLFTPYQVPNLNMNPLLLKSSYLMGAYINNKPGDVPIDSTWWENDGIVSVVSATYPKVGSDDKMVQYSGTPQKGVWNYLGEIDNIDHIEVVGLSHPETRQYLENKYIDLAKTLSNLPK</sequence>
<evidence type="ECO:0000256" key="2">
    <source>
        <dbReference type="ARBA" id="ARBA00004613"/>
    </source>
</evidence>
<reference evidence="11 12" key="1">
    <citation type="submission" date="2017-04" db="EMBL/GenBank/DDBJ databases">
        <authorList>
            <person name="Afonso C.L."/>
            <person name="Miller P.J."/>
            <person name="Scott M.A."/>
            <person name="Spackman E."/>
            <person name="Goraichik I."/>
            <person name="Dimitrov K.M."/>
            <person name="Suarez D.L."/>
            <person name="Swayne D.E."/>
        </authorList>
    </citation>
    <scope>NUCLEOTIDE SEQUENCE [LARGE SCALE GENOMIC DNA]</scope>
    <source>
        <strain evidence="11 12">DSM 12555</strain>
    </source>
</reference>
<dbReference type="EMBL" id="FWXH01000003">
    <property type="protein sequence ID" value="SMC21355.1"/>
    <property type="molecule type" value="Genomic_DNA"/>
</dbReference>
<evidence type="ECO:0000256" key="4">
    <source>
        <dbReference type="ARBA" id="ARBA00022525"/>
    </source>
</evidence>
<dbReference type="SUPFAM" id="SSF53474">
    <property type="entry name" value="alpha/beta-Hydrolases"/>
    <property type="match status" value="1"/>
</dbReference>
<evidence type="ECO:0000256" key="7">
    <source>
        <dbReference type="ARBA" id="ARBA00022963"/>
    </source>
</evidence>
<dbReference type="Proteomes" id="UP000192468">
    <property type="component" value="Unassembled WGS sequence"/>
</dbReference>
<feature type="signal peptide" evidence="9">
    <location>
        <begin position="1"/>
        <end position="32"/>
    </location>
</feature>
<evidence type="ECO:0000256" key="8">
    <source>
        <dbReference type="ARBA" id="ARBA00023098"/>
    </source>
</evidence>
<dbReference type="STRING" id="1121291.SAMN02745134_01259"/>
<proteinExistence type="predicted"/>
<keyword evidence="12" id="KW-1185">Reference proteome</keyword>
<dbReference type="PANTHER" id="PTHR34043">
    <property type="entry name" value="ALPHA/BETA-HYDROLASES SUPERFAMILY PROTEIN"/>
    <property type="match status" value="1"/>
</dbReference>
<keyword evidence="6 11" id="KW-0378">Hydrolase</keyword>
<feature type="chain" id="PRO_5012303316" description="triacylglycerol lipase" evidence="9">
    <location>
        <begin position="33"/>
        <end position="435"/>
    </location>
</feature>
<evidence type="ECO:0000256" key="5">
    <source>
        <dbReference type="ARBA" id="ARBA00022729"/>
    </source>
</evidence>
<evidence type="ECO:0000256" key="1">
    <source>
        <dbReference type="ARBA" id="ARBA00001024"/>
    </source>
</evidence>
<evidence type="ECO:0000313" key="11">
    <source>
        <dbReference type="EMBL" id="SMC21355.1"/>
    </source>
</evidence>
<dbReference type="EC" id="3.1.1.3" evidence="3"/>
<evidence type="ECO:0000256" key="3">
    <source>
        <dbReference type="ARBA" id="ARBA00013279"/>
    </source>
</evidence>
<evidence type="ECO:0000313" key="12">
    <source>
        <dbReference type="Proteomes" id="UP000192468"/>
    </source>
</evidence>
<accession>A0A1W1XBE1</accession>
<dbReference type="GO" id="GO:0004806">
    <property type="term" value="F:triacylglycerol lipase activity"/>
    <property type="evidence" value="ECO:0007669"/>
    <property type="project" value="UniProtKB-EC"/>
</dbReference>
<dbReference type="RefSeq" id="WP_084114757.1">
    <property type="nucleotide sequence ID" value="NZ_FWXH01000003.1"/>
</dbReference>
<evidence type="ECO:0000256" key="9">
    <source>
        <dbReference type="SAM" id="SignalP"/>
    </source>
</evidence>
<evidence type="ECO:0000256" key="6">
    <source>
        <dbReference type="ARBA" id="ARBA00022801"/>
    </source>
</evidence>
<keyword evidence="8" id="KW-0443">Lipid metabolism</keyword>